<dbReference type="STRING" id="118168.MC7420_8127"/>
<dbReference type="Proteomes" id="UP000003835">
    <property type="component" value="Unassembled WGS sequence"/>
</dbReference>
<gene>
    <name evidence="1" type="ORF">MC7420_8127</name>
</gene>
<evidence type="ECO:0000313" key="1">
    <source>
        <dbReference type="EMBL" id="EDX70699.1"/>
    </source>
</evidence>
<organism evidence="1 2">
    <name type="scientific">Coleofasciculus chthonoplastes PCC 7420</name>
    <dbReference type="NCBI Taxonomy" id="118168"/>
    <lineage>
        <taxon>Bacteria</taxon>
        <taxon>Bacillati</taxon>
        <taxon>Cyanobacteriota</taxon>
        <taxon>Cyanophyceae</taxon>
        <taxon>Coleofasciculales</taxon>
        <taxon>Coleofasciculaceae</taxon>
        <taxon>Coleofasciculus</taxon>
    </lineage>
</organism>
<keyword evidence="2" id="KW-1185">Reference proteome</keyword>
<protein>
    <submittedName>
        <fullName evidence="1">Conserved domain protein</fullName>
    </submittedName>
</protein>
<dbReference type="AlphaFoldDB" id="B4W501"/>
<evidence type="ECO:0000313" key="2">
    <source>
        <dbReference type="Proteomes" id="UP000003835"/>
    </source>
</evidence>
<proteinExistence type="predicted"/>
<reference evidence="1 2" key="1">
    <citation type="submission" date="2008-07" db="EMBL/GenBank/DDBJ databases">
        <authorList>
            <person name="Tandeau de Marsac N."/>
            <person name="Ferriera S."/>
            <person name="Johnson J."/>
            <person name="Kravitz S."/>
            <person name="Beeson K."/>
            <person name="Sutton G."/>
            <person name="Rogers Y.-H."/>
            <person name="Friedman R."/>
            <person name="Frazier M."/>
            <person name="Venter J.C."/>
        </authorList>
    </citation>
    <scope>NUCLEOTIDE SEQUENCE [LARGE SCALE GENOMIC DNA]</scope>
    <source>
        <strain evidence="1 2">PCC 7420</strain>
    </source>
</reference>
<dbReference type="Pfam" id="PF06051">
    <property type="entry name" value="DUF928"/>
    <property type="match status" value="1"/>
</dbReference>
<dbReference type="InterPro" id="IPR010328">
    <property type="entry name" value="DUF928"/>
</dbReference>
<name>B4W501_9CYAN</name>
<dbReference type="eggNOG" id="COG3087">
    <property type="taxonomic scope" value="Bacteria"/>
</dbReference>
<accession>B4W501</accession>
<dbReference type="HOGENOM" id="CLU_061545_0_1_3"/>
<dbReference type="EMBL" id="DS989883">
    <property type="protein sequence ID" value="EDX70699.1"/>
    <property type="molecule type" value="Genomic_DNA"/>
</dbReference>
<sequence length="249" mass="28636">MEMSWLSRDRKSVLILTLSTVLFLSVLPFDNPPAQAQSVGEQFLNLFRRERKQGRPSGRSAGTAIRDEFCFSGTSQPLTALVSADNLETTVAEYPTFWFYLPWGRSETVTQARFVLFDQNQRLVLDQTMVLPDAPGIVSVKLPETKPPLEVGKRYKWYFQVLCDEQERSRNPWVSSWVERVEASSELVRQLETLAESEQYRAYLDHGISQDVLTQLAWHRSVHEEDWRSLLVDYFELEGVADAAVTQLN</sequence>
<dbReference type="OrthoDB" id="536034at2"/>